<accession>A0A1T8VP15</accession>
<proteinExistence type="predicted"/>
<protein>
    <submittedName>
        <fullName evidence="1">Uncharacterized protein</fullName>
    </submittedName>
</protein>
<sequence length="81" mass="9185">MAVIDPDTIRRGDQHVRCVVGAQQWFQNARTGQLTLQFFYVVQHIAIAKHSTGFGAYRGRDRGGAQRHVFRGKALTYPIDQ</sequence>
<organism evidence="1 2">
    <name type="scientific">Mycobacteroides abscessus subsp. massiliense</name>
    <dbReference type="NCBI Taxonomy" id="1962118"/>
    <lineage>
        <taxon>Bacteria</taxon>
        <taxon>Bacillati</taxon>
        <taxon>Actinomycetota</taxon>
        <taxon>Actinomycetes</taxon>
        <taxon>Mycobacteriales</taxon>
        <taxon>Mycobacteriaceae</taxon>
        <taxon>Mycobacteroides</taxon>
        <taxon>Mycobacteroides abscessus</taxon>
    </lineage>
</organism>
<evidence type="ECO:0000313" key="1">
    <source>
        <dbReference type="EMBL" id="SKN06577.1"/>
    </source>
</evidence>
<evidence type="ECO:0000313" key="2">
    <source>
        <dbReference type="Proteomes" id="UP000190074"/>
    </source>
</evidence>
<dbReference type="EMBL" id="FVGW01000035">
    <property type="protein sequence ID" value="SKN06577.1"/>
    <property type="molecule type" value="Genomic_DNA"/>
</dbReference>
<gene>
    <name evidence="1" type="ORF">SAMEA2259716_05848</name>
</gene>
<name>A0A1T8VP15_9MYCO</name>
<reference evidence="1 2" key="1">
    <citation type="submission" date="2016-11" db="EMBL/GenBank/DDBJ databases">
        <authorList>
            <consortium name="Pathogen Informatics"/>
        </authorList>
    </citation>
    <scope>NUCLEOTIDE SEQUENCE [LARGE SCALE GENOMIC DNA]</scope>
    <source>
        <strain evidence="1 2">911</strain>
    </source>
</reference>
<dbReference type="AlphaFoldDB" id="A0A1T8VP15"/>
<dbReference type="Proteomes" id="UP000190074">
    <property type="component" value="Unassembled WGS sequence"/>
</dbReference>